<feature type="region of interest" description="Disordered" evidence="2">
    <location>
        <begin position="93"/>
        <end position="129"/>
    </location>
</feature>
<dbReference type="Proteomes" id="UP001224775">
    <property type="component" value="Unassembled WGS sequence"/>
</dbReference>
<sequence length="905" mass="100627">MPALSSNPKDTDPYQFDNQVLKKLETTRTSRGRTNTNDSSPRCRANTDSSRDTALSGSIATGDPRFFEQRNDDDATRQSPVQRQTSIENFIDQQQQTHHGQHHRNEQAAAFGDDGPNAQVVDASSSHPGSAKQLFTRYEKLHFLDHTNPTNGVAERNLPDAILRLDRRHAIPRPRHKNDVLIEIEASTVDKRDLMTRPGVRCATSLPIGVETTCLDCIGRVVQLSTHARAIHGIEVDDRVAAIYPFEYKDEKSNNHQYTLVDAALVVNVPRNVDAAMASCMTRLYTTAFQAIQLGLSDMHDRYGLNQLSGKSLLVQDGDTELGRALIELAVELGASQIFATGPSGVHDRLRDMGATPLGAETFGWELFVEEKLSLVLVQEVPTPETFESFMSLLGQDRGMVYVQPPNNINHDDNCNVIFSDDSFDGREFLHDLANKAKGAFVSAKFNCQLTCSQQFSTYDGIWASAKEDQILFKKDLRFLLTLLSEGKLSPQVEERVCLEDVPGVQDRIELEGKQGTIVCLPTTLFEKKARVVGALKSKNRSSQTSAEQSHSRRNSDTSSTSRPNNQDITSYAADSGYIRPNYDTLSDFNFLTPKPFEDESSTSNSPFLDRATSFTLANNGKSGESFLSFGNSFATWEGDFDVKEDKATKKKIKKKKDEDEVTDILEQHEKEEDAKEEVKVKAKEEGEEVESKATTAKKEERLATNQLNKRAQAALQRKRESRARMRKAHQEKSSPSESIDQKKADVKVTEENQSVPGSRGKEEVDVEMKMESQAAPPSSSPAWKEVNNSSNETPSVHARPVTRTNRPTPEWLKGVRPQSSAPSASTSGNNSGPVVRRNARPTPEWMKGASSETKHSEYVPSKYRFSKPPVQTVAIEDGRDDDDVSATSNFSSVMSKWKAVENRA</sequence>
<dbReference type="PANTHER" id="PTHR43189:SF1">
    <property type="entry name" value="ZINC-TYPE ALCOHOL DEHYDROGENASE-LIKE PROTEIN C1198.01"/>
    <property type="match status" value="1"/>
</dbReference>
<dbReference type="Gene3D" id="3.40.50.720">
    <property type="entry name" value="NAD(P)-binding Rossmann-like Domain"/>
    <property type="match status" value="1"/>
</dbReference>
<feature type="compositionally biased region" description="Basic and acidic residues" evidence="2">
    <location>
        <begin position="760"/>
        <end position="771"/>
    </location>
</feature>
<dbReference type="SUPFAM" id="SSF50129">
    <property type="entry name" value="GroES-like"/>
    <property type="match status" value="1"/>
</dbReference>
<comment type="caution">
    <text evidence="3">The sequence shown here is derived from an EMBL/GenBank/DDBJ whole genome shotgun (WGS) entry which is preliminary data.</text>
</comment>
<proteinExistence type="predicted"/>
<dbReference type="AlphaFoldDB" id="A0AAD9D3B2"/>
<feature type="compositionally biased region" description="Basic and acidic residues" evidence="2">
    <location>
        <begin position="65"/>
        <end position="76"/>
    </location>
</feature>
<evidence type="ECO:0000256" key="1">
    <source>
        <dbReference type="ARBA" id="ARBA00023002"/>
    </source>
</evidence>
<feature type="region of interest" description="Disordered" evidence="2">
    <location>
        <begin position="537"/>
        <end position="574"/>
    </location>
</feature>
<dbReference type="InterPro" id="IPR011032">
    <property type="entry name" value="GroES-like_sf"/>
</dbReference>
<gene>
    <name evidence="3" type="ORF">QTG54_017011</name>
</gene>
<accession>A0AAD9D3B2</accession>
<protein>
    <submittedName>
        <fullName evidence="3">Zinc-binding dehydrogenase</fullName>
    </submittedName>
</protein>
<keyword evidence="1" id="KW-0560">Oxidoreductase</keyword>
<dbReference type="EMBL" id="JATAAI010000074">
    <property type="protein sequence ID" value="KAK1732311.1"/>
    <property type="molecule type" value="Genomic_DNA"/>
</dbReference>
<keyword evidence="4" id="KW-1185">Reference proteome</keyword>
<feature type="region of interest" description="Disordered" evidence="2">
    <location>
        <begin position="1"/>
        <end position="81"/>
    </location>
</feature>
<feature type="compositionally biased region" description="Basic and acidic residues" evidence="2">
    <location>
        <begin position="729"/>
        <end position="751"/>
    </location>
</feature>
<evidence type="ECO:0000313" key="3">
    <source>
        <dbReference type="EMBL" id="KAK1732311.1"/>
    </source>
</evidence>
<name>A0AAD9D3B2_9STRA</name>
<dbReference type="Gene3D" id="3.90.180.10">
    <property type="entry name" value="Medium-chain alcohol dehydrogenases, catalytic domain"/>
    <property type="match status" value="1"/>
</dbReference>
<feature type="compositionally biased region" description="Polar residues" evidence="2">
    <location>
        <begin position="46"/>
        <end position="59"/>
    </location>
</feature>
<feature type="region of interest" description="Disordered" evidence="2">
    <location>
        <begin position="648"/>
        <end position="858"/>
    </location>
</feature>
<feature type="compositionally biased region" description="Low complexity" evidence="2">
    <location>
        <begin position="557"/>
        <end position="566"/>
    </location>
</feature>
<feature type="compositionally biased region" description="Basic and acidic residues" evidence="2">
    <location>
        <begin position="666"/>
        <end position="685"/>
    </location>
</feature>
<evidence type="ECO:0000256" key="2">
    <source>
        <dbReference type="SAM" id="MobiDB-lite"/>
    </source>
</evidence>
<dbReference type="PANTHER" id="PTHR43189">
    <property type="entry name" value="ZINC-TYPE ALCOHOL DEHYDROGENASE-LIKE PROTEIN C1198.01-RELATED"/>
    <property type="match status" value="1"/>
</dbReference>
<organism evidence="3 4">
    <name type="scientific">Skeletonema marinoi</name>
    <dbReference type="NCBI Taxonomy" id="267567"/>
    <lineage>
        <taxon>Eukaryota</taxon>
        <taxon>Sar</taxon>
        <taxon>Stramenopiles</taxon>
        <taxon>Ochrophyta</taxon>
        <taxon>Bacillariophyta</taxon>
        <taxon>Coscinodiscophyceae</taxon>
        <taxon>Thalassiosirophycidae</taxon>
        <taxon>Thalassiosirales</taxon>
        <taxon>Skeletonemataceae</taxon>
        <taxon>Skeletonema</taxon>
        <taxon>Skeletonema marinoi-dohrnii complex</taxon>
    </lineage>
</organism>
<feature type="compositionally biased region" description="Polar residues" evidence="2">
    <location>
        <begin position="818"/>
        <end position="833"/>
    </location>
</feature>
<feature type="compositionally biased region" description="Low complexity" evidence="2">
    <location>
        <begin position="29"/>
        <end position="40"/>
    </location>
</feature>
<dbReference type="GO" id="GO:0016491">
    <property type="term" value="F:oxidoreductase activity"/>
    <property type="evidence" value="ECO:0007669"/>
    <property type="project" value="UniProtKB-KW"/>
</dbReference>
<reference evidence="3" key="1">
    <citation type="submission" date="2023-06" db="EMBL/GenBank/DDBJ databases">
        <title>Survivors Of The Sea: Transcriptome response of Skeletonema marinoi to long-term dormancy.</title>
        <authorList>
            <person name="Pinder M.I.M."/>
            <person name="Kourtchenko O."/>
            <person name="Robertson E.K."/>
            <person name="Larsson T."/>
            <person name="Maumus F."/>
            <person name="Osuna-Cruz C.M."/>
            <person name="Vancaester E."/>
            <person name="Stenow R."/>
            <person name="Vandepoele K."/>
            <person name="Ploug H."/>
            <person name="Bruchert V."/>
            <person name="Godhe A."/>
            <person name="Topel M."/>
        </authorList>
    </citation>
    <scope>NUCLEOTIDE SEQUENCE</scope>
    <source>
        <strain evidence="3">R05AC</strain>
    </source>
</reference>
<evidence type="ECO:0000313" key="4">
    <source>
        <dbReference type="Proteomes" id="UP001224775"/>
    </source>
</evidence>